<evidence type="ECO:0000313" key="3">
    <source>
        <dbReference type="EMBL" id="KAF5844318.1"/>
    </source>
</evidence>
<name>A0A8H5ZAB1_COCSA</name>
<feature type="coiled-coil region" evidence="1">
    <location>
        <begin position="258"/>
        <end position="285"/>
    </location>
</feature>
<evidence type="ECO:0000256" key="2">
    <source>
        <dbReference type="SAM" id="MobiDB-lite"/>
    </source>
</evidence>
<comment type="caution">
    <text evidence="3">The sequence shown here is derived from an EMBL/GenBank/DDBJ whole genome shotgun (WGS) entry which is preliminary data.</text>
</comment>
<protein>
    <submittedName>
        <fullName evidence="3">Uncharacterized protein</fullName>
    </submittedName>
</protein>
<evidence type="ECO:0000256" key="1">
    <source>
        <dbReference type="SAM" id="Coils"/>
    </source>
</evidence>
<dbReference type="Proteomes" id="UP000624244">
    <property type="component" value="Unassembled WGS sequence"/>
</dbReference>
<reference evidence="3" key="1">
    <citation type="submission" date="2019-11" db="EMBL/GenBank/DDBJ databases">
        <title>Bipolaris sorokiniana Genome sequencing.</title>
        <authorList>
            <person name="Wang H."/>
        </authorList>
    </citation>
    <scope>NUCLEOTIDE SEQUENCE</scope>
</reference>
<evidence type="ECO:0000313" key="4">
    <source>
        <dbReference type="Proteomes" id="UP000624244"/>
    </source>
</evidence>
<feature type="region of interest" description="Disordered" evidence="2">
    <location>
        <begin position="1"/>
        <end position="21"/>
    </location>
</feature>
<feature type="non-terminal residue" evidence="3">
    <location>
        <position position="323"/>
    </location>
</feature>
<sequence>MLTTSTDSIQDSGNSAPSERLPYKNAVMRRIRSGFIGSPPFYNNALRIGKMKETGRLVEVYGCMNNQSKPGCDLPEVVYCVIDNDGRLGTTITKNTIFADPGFTFDTIFGPNKPSQLQLSYVSKRHILWSSFQQELSDSMNITSSPKKEILEQRGEFTFNSQTAQPRSASSSHAEPPNNRLPCGNTALASTDGATKSENPLQVFSFHIDADQGDHAISEKQLGDRASQHDHHSTQSMDSNDAPLLQVLTAKMMISQRINVLEAKEEELYGKIKILEEERDKISREQAKNWKEYKENKEQEEKIYSEMSPQKRDLFRMIRRSCT</sequence>
<dbReference type="EMBL" id="WNKQ01000024">
    <property type="protein sequence ID" value="KAF5844318.1"/>
    <property type="molecule type" value="Genomic_DNA"/>
</dbReference>
<organism evidence="3 4">
    <name type="scientific">Cochliobolus sativus</name>
    <name type="common">Common root rot and spot blotch fungus</name>
    <name type="synonym">Bipolaris sorokiniana</name>
    <dbReference type="NCBI Taxonomy" id="45130"/>
    <lineage>
        <taxon>Eukaryota</taxon>
        <taxon>Fungi</taxon>
        <taxon>Dikarya</taxon>
        <taxon>Ascomycota</taxon>
        <taxon>Pezizomycotina</taxon>
        <taxon>Dothideomycetes</taxon>
        <taxon>Pleosporomycetidae</taxon>
        <taxon>Pleosporales</taxon>
        <taxon>Pleosporineae</taxon>
        <taxon>Pleosporaceae</taxon>
        <taxon>Bipolaris</taxon>
    </lineage>
</organism>
<keyword evidence="1" id="KW-0175">Coiled coil</keyword>
<feature type="region of interest" description="Disordered" evidence="2">
    <location>
        <begin position="160"/>
        <end position="193"/>
    </location>
</feature>
<feature type="compositionally biased region" description="Polar residues" evidence="2">
    <location>
        <begin position="160"/>
        <end position="173"/>
    </location>
</feature>
<feature type="compositionally biased region" description="Polar residues" evidence="2">
    <location>
        <begin position="1"/>
        <end position="17"/>
    </location>
</feature>
<proteinExistence type="predicted"/>
<dbReference type="AlphaFoldDB" id="A0A8H5ZAB1"/>
<accession>A0A8H5ZAB1</accession>
<gene>
    <name evidence="3" type="ORF">GGP41_004516</name>
</gene>